<sequence length="151" mass="16723">MHVCRGELLSQQISEFFPLSVSEGLAVQRRVFADGPATRQEVESLFRLGSSFEKTDQAWKRAFVETVTDHVLGQGAEYGFLEFDAEDWLIDMVSDEGISLQSVNFELLQTVLERAKNASMRLGRVGLFSALKCGQMYEAIDGQLASHAATG</sequence>
<dbReference type="EMBL" id="UOEE01000302">
    <property type="protein sequence ID" value="VAW00723.1"/>
    <property type="molecule type" value="Genomic_DNA"/>
</dbReference>
<reference evidence="1" key="1">
    <citation type="submission" date="2018-06" db="EMBL/GenBank/DDBJ databases">
        <authorList>
            <person name="Zhirakovskaya E."/>
        </authorList>
    </citation>
    <scope>NUCLEOTIDE SEQUENCE</scope>
</reference>
<name>A0A3B0S9S5_9ZZZZ</name>
<accession>A0A3B0S9S5</accession>
<protein>
    <submittedName>
        <fullName evidence="1">Uncharacterized protein</fullName>
    </submittedName>
</protein>
<organism evidence="1">
    <name type="scientific">hydrothermal vent metagenome</name>
    <dbReference type="NCBI Taxonomy" id="652676"/>
    <lineage>
        <taxon>unclassified sequences</taxon>
        <taxon>metagenomes</taxon>
        <taxon>ecological metagenomes</taxon>
    </lineage>
</organism>
<dbReference type="AlphaFoldDB" id="A0A3B0S9S5"/>
<gene>
    <name evidence="1" type="ORF">MNBD_ALPHA06-1810</name>
</gene>
<evidence type="ECO:0000313" key="1">
    <source>
        <dbReference type="EMBL" id="VAW00723.1"/>
    </source>
</evidence>
<proteinExistence type="predicted"/>